<feature type="transmembrane region" description="Helical" evidence="5">
    <location>
        <begin position="151"/>
        <end position="173"/>
    </location>
</feature>
<dbReference type="Gene3D" id="1.10.10.60">
    <property type="entry name" value="Homeodomain-like"/>
    <property type="match status" value="1"/>
</dbReference>
<keyword evidence="8" id="KW-1185">Reference proteome</keyword>
<keyword evidence="2 4" id="KW-0238">DNA-binding</keyword>
<dbReference type="Pfam" id="PF00440">
    <property type="entry name" value="TetR_N"/>
    <property type="match status" value="1"/>
</dbReference>
<dbReference type="InterPro" id="IPR050109">
    <property type="entry name" value="HTH-type_TetR-like_transc_reg"/>
</dbReference>
<keyword evidence="5" id="KW-0812">Transmembrane</keyword>
<name>A0A4V6PG35_9ACTN</name>
<proteinExistence type="predicted"/>
<dbReference type="InterPro" id="IPR041347">
    <property type="entry name" value="MftR_C"/>
</dbReference>
<keyword evidence="3" id="KW-0804">Transcription</keyword>
<evidence type="ECO:0000256" key="2">
    <source>
        <dbReference type="ARBA" id="ARBA00023125"/>
    </source>
</evidence>
<dbReference type="Gene3D" id="1.10.357.10">
    <property type="entry name" value="Tetracycline Repressor, domain 2"/>
    <property type="match status" value="1"/>
</dbReference>
<feature type="DNA-binding region" description="H-T-H motif" evidence="4">
    <location>
        <begin position="34"/>
        <end position="53"/>
    </location>
</feature>
<keyword evidence="5" id="KW-1133">Transmembrane helix</keyword>
<dbReference type="PANTHER" id="PTHR30055:SF238">
    <property type="entry name" value="MYCOFACTOCIN BIOSYNTHESIS TRANSCRIPTIONAL REGULATOR MFTR-RELATED"/>
    <property type="match status" value="1"/>
</dbReference>
<reference evidence="7 8" key="1">
    <citation type="submission" date="2019-03" db="EMBL/GenBank/DDBJ databases">
        <title>Draft genome sequences of novel Actinobacteria.</title>
        <authorList>
            <person name="Sahin N."/>
            <person name="Ay H."/>
            <person name="Saygin H."/>
        </authorList>
    </citation>
    <scope>NUCLEOTIDE SEQUENCE [LARGE SCALE GENOMIC DNA]</scope>
    <source>
        <strain evidence="7 8">6K102</strain>
    </source>
</reference>
<dbReference type="PRINTS" id="PR00455">
    <property type="entry name" value="HTHTETR"/>
</dbReference>
<feature type="domain" description="HTH tetR-type" evidence="6">
    <location>
        <begin position="11"/>
        <end position="71"/>
    </location>
</feature>
<dbReference type="EMBL" id="SMLD01000154">
    <property type="protein sequence ID" value="TDE33806.1"/>
    <property type="molecule type" value="Genomic_DNA"/>
</dbReference>
<keyword evidence="1" id="KW-0805">Transcription regulation</keyword>
<dbReference type="SUPFAM" id="SSF46689">
    <property type="entry name" value="Homeodomain-like"/>
    <property type="match status" value="1"/>
</dbReference>
<dbReference type="Pfam" id="PF17754">
    <property type="entry name" value="TetR_C_14"/>
    <property type="match status" value="1"/>
</dbReference>
<dbReference type="AlphaFoldDB" id="A0A4V6PG35"/>
<gene>
    <name evidence="7" type="ORF">E1295_37740</name>
</gene>
<dbReference type="InterPro" id="IPR023772">
    <property type="entry name" value="DNA-bd_HTH_TetR-type_CS"/>
</dbReference>
<comment type="caution">
    <text evidence="7">The sequence shown here is derived from an EMBL/GenBank/DDBJ whole genome shotgun (WGS) entry which is preliminary data.</text>
</comment>
<evidence type="ECO:0000256" key="4">
    <source>
        <dbReference type="PROSITE-ProRule" id="PRU00335"/>
    </source>
</evidence>
<organism evidence="7 8">
    <name type="scientific">Nonomuraea mesophila</name>
    <dbReference type="NCBI Taxonomy" id="2530382"/>
    <lineage>
        <taxon>Bacteria</taxon>
        <taxon>Bacillati</taxon>
        <taxon>Actinomycetota</taxon>
        <taxon>Actinomycetes</taxon>
        <taxon>Streptosporangiales</taxon>
        <taxon>Streptosporangiaceae</taxon>
        <taxon>Nonomuraea</taxon>
    </lineage>
</organism>
<evidence type="ECO:0000259" key="6">
    <source>
        <dbReference type="PROSITE" id="PS50977"/>
    </source>
</evidence>
<dbReference type="InterPro" id="IPR009057">
    <property type="entry name" value="Homeodomain-like_sf"/>
</dbReference>
<evidence type="ECO:0000256" key="5">
    <source>
        <dbReference type="SAM" id="Phobius"/>
    </source>
</evidence>
<accession>A0A4V6PG35</accession>
<evidence type="ECO:0000313" key="7">
    <source>
        <dbReference type="EMBL" id="TDE33806.1"/>
    </source>
</evidence>
<dbReference type="PANTHER" id="PTHR30055">
    <property type="entry name" value="HTH-TYPE TRANSCRIPTIONAL REGULATOR RUTR"/>
    <property type="match status" value="1"/>
</dbReference>
<evidence type="ECO:0000256" key="1">
    <source>
        <dbReference type="ARBA" id="ARBA00023015"/>
    </source>
</evidence>
<sequence>MAEGIRERKKRRTREALIAAAVELFQRQGYEATTVAQIAAAADVSTRTFFLHFPTKEDVVLAGGGARVELAVRVIEQRGADETMPDVLAAAVECMISEVAGSELATGIADVRVRLMLTVPELQAWMLRRVLDAQRRIVDALCRSYPEEDDVVAVAALVGALVGAVASAATYALRRGDTPEEVTAAMRAAAGRAVLSWSR</sequence>
<evidence type="ECO:0000313" key="8">
    <source>
        <dbReference type="Proteomes" id="UP000295136"/>
    </source>
</evidence>
<dbReference type="RefSeq" id="WP_132638324.1">
    <property type="nucleotide sequence ID" value="NZ_SMLD01000154.1"/>
</dbReference>
<dbReference type="Proteomes" id="UP000295136">
    <property type="component" value="Unassembled WGS sequence"/>
</dbReference>
<evidence type="ECO:0000256" key="3">
    <source>
        <dbReference type="ARBA" id="ARBA00023163"/>
    </source>
</evidence>
<dbReference type="GO" id="GO:0003700">
    <property type="term" value="F:DNA-binding transcription factor activity"/>
    <property type="evidence" value="ECO:0007669"/>
    <property type="project" value="TreeGrafter"/>
</dbReference>
<dbReference type="PROSITE" id="PS01081">
    <property type="entry name" value="HTH_TETR_1"/>
    <property type="match status" value="1"/>
</dbReference>
<dbReference type="InterPro" id="IPR001647">
    <property type="entry name" value="HTH_TetR"/>
</dbReference>
<dbReference type="GO" id="GO:0000976">
    <property type="term" value="F:transcription cis-regulatory region binding"/>
    <property type="evidence" value="ECO:0007669"/>
    <property type="project" value="TreeGrafter"/>
</dbReference>
<dbReference type="PROSITE" id="PS50977">
    <property type="entry name" value="HTH_TETR_2"/>
    <property type="match status" value="1"/>
</dbReference>
<keyword evidence="5" id="KW-0472">Membrane</keyword>
<protein>
    <submittedName>
        <fullName evidence="7">TetR/AcrR family transcriptional regulator</fullName>
    </submittedName>
</protein>